<dbReference type="InterPro" id="IPR000998">
    <property type="entry name" value="MAM_dom"/>
</dbReference>
<accession>A0A8S3TRY0</accession>
<dbReference type="SUPFAM" id="SSF49899">
    <property type="entry name" value="Concanavalin A-like lectins/glucanases"/>
    <property type="match status" value="2"/>
</dbReference>
<dbReference type="OrthoDB" id="412155at2759"/>
<dbReference type="Proteomes" id="UP000683360">
    <property type="component" value="Unassembled WGS sequence"/>
</dbReference>
<dbReference type="Gene3D" id="2.60.120.200">
    <property type="match status" value="3"/>
</dbReference>
<dbReference type="InterPro" id="IPR051560">
    <property type="entry name" value="MAM_domain-containing"/>
</dbReference>
<name>A0A8S3TRY0_MYTED</name>
<protein>
    <recommendedName>
        <fullName evidence="2">MAM domain-containing protein</fullName>
    </recommendedName>
</protein>
<feature type="chain" id="PRO_5035815292" description="MAM domain-containing protein" evidence="1">
    <location>
        <begin position="24"/>
        <end position="479"/>
    </location>
</feature>
<dbReference type="AlphaFoldDB" id="A0A8S3TRY0"/>
<evidence type="ECO:0000256" key="1">
    <source>
        <dbReference type="SAM" id="SignalP"/>
    </source>
</evidence>
<feature type="domain" description="MAM" evidence="2">
    <location>
        <begin position="172"/>
        <end position="329"/>
    </location>
</feature>
<keyword evidence="1" id="KW-0732">Signal</keyword>
<proteinExistence type="predicted"/>
<gene>
    <name evidence="3" type="ORF">MEDL_48879</name>
</gene>
<dbReference type="InterPro" id="IPR013320">
    <property type="entry name" value="ConA-like_dom_sf"/>
</dbReference>
<reference evidence="3" key="1">
    <citation type="submission" date="2021-03" db="EMBL/GenBank/DDBJ databases">
        <authorList>
            <person name="Bekaert M."/>
        </authorList>
    </citation>
    <scope>NUCLEOTIDE SEQUENCE</scope>
</reference>
<dbReference type="PROSITE" id="PS50060">
    <property type="entry name" value="MAM_2"/>
    <property type="match status" value="3"/>
</dbReference>
<dbReference type="PANTHER" id="PTHR23282">
    <property type="entry name" value="APICAL ENDOSOMAL GLYCOPROTEIN PRECURSOR"/>
    <property type="match status" value="1"/>
</dbReference>
<sequence length="479" mass="53941">MMWFLSELFMLSVIDMYAASGHGFHENNSVSNSYEITCEGIRTITIVNLNVQQHSTPCSQLTKCNLTEQQINDIKKSCNEKRACNISTVIPNSCLFNEYGYLFAWYSCTVIIPLNCGGNQIIKETNGIFKSLELKDIGPYQIQFKATRGDGDKSDIAIDDIIITNTACKEAIDCNFETGQCGWTTEETTHKWTLWHDKTPTDDTGPDIDHTLGTSTGEYIYFGASDISVGERSNITSETVYRDGDSCFTFWYHMYGEGMGTLNVYLDSENVSRNIWSMSGNRQEKWWLGHVDISISEPYSITFEGMRGSSYESDIALDDIVLLSGSCEEDFVLDCSFEIENCNWSTSSGTPYFWKITDTPISTDYNGPFKDHTTGSANGHYIYLVPTSLNLTQVGIKSNLTSRTIHPGGDLCFTFWYHMYGETIGTLSVYTESNNTLELHWSQSGNKVNSWQFANFDISNSETYRIIFEGVSGDDTRVI</sequence>
<dbReference type="EMBL" id="CAJPWZ010002352">
    <property type="protein sequence ID" value="CAG2236368.1"/>
    <property type="molecule type" value="Genomic_DNA"/>
</dbReference>
<evidence type="ECO:0000259" key="2">
    <source>
        <dbReference type="PROSITE" id="PS50060"/>
    </source>
</evidence>
<keyword evidence="4" id="KW-1185">Reference proteome</keyword>
<evidence type="ECO:0000313" key="4">
    <source>
        <dbReference type="Proteomes" id="UP000683360"/>
    </source>
</evidence>
<dbReference type="GO" id="GO:0016020">
    <property type="term" value="C:membrane"/>
    <property type="evidence" value="ECO:0007669"/>
    <property type="project" value="InterPro"/>
</dbReference>
<dbReference type="CDD" id="cd06263">
    <property type="entry name" value="MAM"/>
    <property type="match status" value="2"/>
</dbReference>
<feature type="domain" description="MAM" evidence="2">
    <location>
        <begin position="333"/>
        <end position="479"/>
    </location>
</feature>
<dbReference type="PANTHER" id="PTHR23282:SF101">
    <property type="entry name" value="MAM DOMAIN-CONTAINING PROTEIN"/>
    <property type="match status" value="1"/>
</dbReference>
<dbReference type="SMART" id="SM00137">
    <property type="entry name" value="MAM"/>
    <property type="match status" value="2"/>
</dbReference>
<evidence type="ECO:0000313" key="3">
    <source>
        <dbReference type="EMBL" id="CAG2236368.1"/>
    </source>
</evidence>
<organism evidence="3 4">
    <name type="scientific">Mytilus edulis</name>
    <name type="common">Blue mussel</name>
    <dbReference type="NCBI Taxonomy" id="6550"/>
    <lineage>
        <taxon>Eukaryota</taxon>
        <taxon>Metazoa</taxon>
        <taxon>Spiralia</taxon>
        <taxon>Lophotrochozoa</taxon>
        <taxon>Mollusca</taxon>
        <taxon>Bivalvia</taxon>
        <taxon>Autobranchia</taxon>
        <taxon>Pteriomorphia</taxon>
        <taxon>Mytilida</taxon>
        <taxon>Mytiloidea</taxon>
        <taxon>Mytilidae</taxon>
        <taxon>Mytilinae</taxon>
        <taxon>Mytilus</taxon>
    </lineage>
</organism>
<feature type="domain" description="MAM" evidence="2">
    <location>
        <begin position="104"/>
        <end position="170"/>
    </location>
</feature>
<feature type="signal peptide" evidence="1">
    <location>
        <begin position="1"/>
        <end position="23"/>
    </location>
</feature>
<comment type="caution">
    <text evidence="3">The sequence shown here is derived from an EMBL/GenBank/DDBJ whole genome shotgun (WGS) entry which is preliminary data.</text>
</comment>
<dbReference type="Pfam" id="PF00629">
    <property type="entry name" value="MAM"/>
    <property type="match status" value="2"/>
</dbReference>